<dbReference type="NCBIfam" id="TIGR00718">
    <property type="entry name" value="sda_alpha"/>
    <property type="match status" value="1"/>
</dbReference>
<dbReference type="GO" id="GO:0051539">
    <property type="term" value="F:4 iron, 4 sulfur cluster binding"/>
    <property type="evidence" value="ECO:0007669"/>
    <property type="project" value="UniProtKB-UniRule"/>
</dbReference>
<dbReference type="AlphaFoldDB" id="A0A1I3BYY5"/>
<dbReference type="EC" id="4.3.1.17" evidence="11"/>
<gene>
    <name evidence="13" type="ORF">SAMN04487861_10231</name>
</gene>
<evidence type="ECO:0000256" key="1">
    <source>
        <dbReference type="ARBA" id="ARBA00001966"/>
    </source>
</evidence>
<comment type="pathway">
    <text evidence="2">Carbohydrate biosynthesis; gluconeogenesis.</text>
</comment>
<dbReference type="EMBL" id="FOQK01000002">
    <property type="protein sequence ID" value="SFH67515.1"/>
    <property type="molecule type" value="Genomic_DNA"/>
</dbReference>
<keyword evidence="6 11" id="KW-0479">Metal-binding</keyword>
<sequence>MINFNTMGELIALAEEKELPIHEIVIAREMHDSQRSREVILAGMQHNWEIMQASIERGIVNTEHSVSGLTGGDSKRLYAYRAKGYMGKQTLAAAAYAVGISEVNAVMGRIVACPTAGSCGIVPAALYAAREERGLTDEAIVRALFTAAGIGMVVDQNASIAGAEGGCQAECGTAAGMAAGALVELAGGTPAMVGNACALSIKNLLGLVCDPVAGLVEVPCVKRNGFAVVEAMLAADMTLAGVQSFIPVDEVIEAMNRIGKALPKSLRETSEGGLAVTATAKAVEKRIYPQG</sequence>
<feature type="domain" description="Serine dehydratase-like alpha subunit" evidence="12">
    <location>
        <begin position="16"/>
        <end position="275"/>
    </location>
</feature>
<reference evidence="13 14" key="1">
    <citation type="submission" date="2016-10" db="EMBL/GenBank/DDBJ databases">
        <authorList>
            <person name="de Groot N.N."/>
        </authorList>
    </citation>
    <scope>NUCLEOTIDE SEQUENCE [LARGE SCALE GENOMIC DNA]</scope>
    <source>
        <strain evidence="13 14">Z108</strain>
    </source>
</reference>
<dbReference type="RefSeq" id="WP_075441711.1">
    <property type="nucleotide sequence ID" value="NZ_FOQK01000002.1"/>
</dbReference>
<dbReference type="InterPro" id="IPR005130">
    <property type="entry name" value="Ser_deHydtase-like_asu"/>
</dbReference>
<comment type="catalytic activity">
    <reaction evidence="10 11">
        <text>L-serine = pyruvate + NH4(+)</text>
        <dbReference type="Rhea" id="RHEA:19169"/>
        <dbReference type="ChEBI" id="CHEBI:15361"/>
        <dbReference type="ChEBI" id="CHEBI:28938"/>
        <dbReference type="ChEBI" id="CHEBI:33384"/>
        <dbReference type="EC" id="4.3.1.17"/>
    </reaction>
</comment>
<dbReference type="GO" id="GO:0046872">
    <property type="term" value="F:metal ion binding"/>
    <property type="evidence" value="ECO:0007669"/>
    <property type="project" value="UniProtKB-KW"/>
</dbReference>
<comment type="similarity">
    <text evidence="3 11">Belongs to the iron-sulfur dependent L-serine dehydratase family.</text>
</comment>
<dbReference type="InterPro" id="IPR051318">
    <property type="entry name" value="Fe-S_L-Ser"/>
</dbReference>
<keyword evidence="9 11" id="KW-0456">Lyase</keyword>
<keyword evidence="7 11" id="KW-0408">Iron</keyword>
<evidence type="ECO:0000313" key="13">
    <source>
        <dbReference type="EMBL" id="SFH67515.1"/>
    </source>
</evidence>
<keyword evidence="8 11" id="KW-0411">Iron-sulfur</keyword>
<dbReference type="PANTHER" id="PTHR30182">
    <property type="entry name" value="L-SERINE DEHYDRATASE"/>
    <property type="match status" value="1"/>
</dbReference>
<keyword evidence="4 11" id="KW-0312">Gluconeogenesis</keyword>
<evidence type="ECO:0000256" key="11">
    <source>
        <dbReference type="RuleBase" id="RU366059"/>
    </source>
</evidence>
<evidence type="ECO:0000259" key="12">
    <source>
        <dbReference type="Pfam" id="PF03313"/>
    </source>
</evidence>
<evidence type="ECO:0000256" key="9">
    <source>
        <dbReference type="ARBA" id="ARBA00023239"/>
    </source>
</evidence>
<evidence type="ECO:0000256" key="8">
    <source>
        <dbReference type="ARBA" id="ARBA00023014"/>
    </source>
</evidence>
<evidence type="ECO:0000256" key="2">
    <source>
        <dbReference type="ARBA" id="ARBA00004742"/>
    </source>
</evidence>
<accession>A0A1I3BYY5</accession>
<protein>
    <recommendedName>
        <fullName evidence="11">L-serine dehydratase</fullName>
        <ecNumber evidence="11">4.3.1.17</ecNumber>
    </recommendedName>
</protein>
<dbReference type="GO" id="GO:0006094">
    <property type="term" value="P:gluconeogenesis"/>
    <property type="evidence" value="ECO:0007669"/>
    <property type="project" value="UniProtKB-KW"/>
</dbReference>
<dbReference type="Proteomes" id="UP000183639">
    <property type="component" value="Unassembled WGS sequence"/>
</dbReference>
<evidence type="ECO:0000256" key="3">
    <source>
        <dbReference type="ARBA" id="ARBA00008636"/>
    </source>
</evidence>
<evidence type="ECO:0000256" key="6">
    <source>
        <dbReference type="ARBA" id="ARBA00022723"/>
    </source>
</evidence>
<dbReference type="OrthoDB" id="9805537at2"/>
<evidence type="ECO:0000256" key="5">
    <source>
        <dbReference type="ARBA" id="ARBA00022485"/>
    </source>
</evidence>
<dbReference type="PANTHER" id="PTHR30182:SF1">
    <property type="entry name" value="L-SERINE DEHYDRATASE 1"/>
    <property type="match status" value="1"/>
</dbReference>
<comment type="cofactor">
    <cofactor evidence="1 11">
        <name>[4Fe-4S] cluster</name>
        <dbReference type="ChEBI" id="CHEBI:49883"/>
    </cofactor>
</comment>
<evidence type="ECO:0000256" key="10">
    <source>
        <dbReference type="ARBA" id="ARBA00049406"/>
    </source>
</evidence>
<evidence type="ECO:0000256" key="4">
    <source>
        <dbReference type="ARBA" id="ARBA00022432"/>
    </source>
</evidence>
<proteinExistence type="inferred from homology"/>
<dbReference type="Pfam" id="PF03313">
    <property type="entry name" value="SDH_alpha"/>
    <property type="match status" value="1"/>
</dbReference>
<dbReference type="GO" id="GO:0003941">
    <property type="term" value="F:L-serine ammonia-lyase activity"/>
    <property type="evidence" value="ECO:0007669"/>
    <property type="project" value="UniProtKB-UniRule"/>
</dbReference>
<name>A0A1I3BYY5_SELRU</name>
<evidence type="ECO:0000256" key="7">
    <source>
        <dbReference type="ARBA" id="ARBA00023004"/>
    </source>
</evidence>
<keyword evidence="5 11" id="KW-0004">4Fe-4S</keyword>
<dbReference type="InterPro" id="IPR004642">
    <property type="entry name" value="Ser_deHydtase_asu"/>
</dbReference>
<evidence type="ECO:0000313" key="14">
    <source>
        <dbReference type="Proteomes" id="UP000183639"/>
    </source>
</evidence>
<organism evidence="13 14">
    <name type="scientific">Selenomonas ruminantium</name>
    <dbReference type="NCBI Taxonomy" id="971"/>
    <lineage>
        <taxon>Bacteria</taxon>
        <taxon>Bacillati</taxon>
        <taxon>Bacillota</taxon>
        <taxon>Negativicutes</taxon>
        <taxon>Selenomonadales</taxon>
        <taxon>Selenomonadaceae</taxon>
        <taxon>Selenomonas</taxon>
    </lineage>
</organism>